<evidence type="ECO:0000313" key="9">
    <source>
        <dbReference type="Proteomes" id="UP001303889"/>
    </source>
</evidence>
<dbReference type="AlphaFoldDB" id="A0AAN6MRM6"/>
<comment type="caution">
    <text evidence="8">The sequence shown here is derived from an EMBL/GenBank/DDBJ whole genome shotgun (WGS) entry which is preliminary data.</text>
</comment>
<feature type="compositionally biased region" description="Polar residues" evidence="6">
    <location>
        <begin position="320"/>
        <end position="341"/>
    </location>
</feature>
<feature type="compositionally biased region" description="Acidic residues" evidence="6">
    <location>
        <begin position="244"/>
        <end position="253"/>
    </location>
</feature>
<feature type="region of interest" description="Disordered" evidence="6">
    <location>
        <begin position="91"/>
        <end position="146"/>
    </location>
</feature>
<evidence type="ECO:0000256" key="2">
    <source>
        <dbReference type="ARBA" id="ARBA00022771"/>
    </source>
</evidence>
<keyword evidence="1" id="KW-0479">Metal-binding</keyword>
<feature type="coiled-coil region" evidence="5">
    <location>
        <begin position="454"/>
        <end position="488"/>
    </location>
</feature>
<evidence type="ECO:0000256" key="1">
    <source>
        <dbReference type="ARBA" id="ARBA00022723"/>
    </source>
</evidence>
<name>A0AAN6MRM6_9PEZI</name>
<evidence type="ECO:0000313" key="8">
    <source>
        <dbReference type="EMBL" id="KAK3905171.1"/>
    </source>
</evidence>
<keyword evidence="9" id="KW-1185">Reference proteome</keyword>
<evidence type="ECO:0000256" key="3">
    <source>
        <dbReference type="ARBA" id="ARBA00022833"/>
    </source>
</evidence>
<dbReference type="EMBL" id="MU855368">
    <property type="protein sequence ID" value="KAK3905171.1"/>
    <property type="molecule type" value="Genomic_DNA"/>
</dbReference>
<accession>A0AAN6MRM6</accession>
<feature type="compositionally biased region" description="Low complexity" evidence="6">
    <location>
        <begin position="382"/>
        <end position="405"/>
    </location>
</feature>
<organism evidence="8 9">
    <name type="scientific">Staphylotrichum tortipilum</name>
    <dbReference type="NCBI Taxonomy" id="2831512"/>
    <lineage>
        <taxon>Eukaryota</taxon>
        <taxon>Fungi</taxon>
        <taxon>Dikarya</taxon>
        <taxon>Ascomycota</taxon>
        <taxon>Pezizomycotina</taxon>
        <taxon>Sordariomycetes</taxon>
        <taxon>Sordariomycetidae</taxon>
        <taxon>Sordariales</taxon>
        <taxon>Chaetomiaceae</taxon>
        <taxon>Staphylotrichum</taxon>
    </lineage>
</organism>
<dbReference type="PROSITE" id="PS51999">
    <property type="entry name" value="ZF_GRF"/>
    <property type="match status" value="1"/>
</dbReference>
<keyword evidence="2 4" id="KW-0863">Zinc-finger</keyword>
<feature type="compositionally biased region" description="Polar residues" evidence="6">
    <location>
        <begin position="263"/>
        <end position="276"/>
    </location>
</feature>
<dbReference type="InterPro" id="IPR010666">
    <property type="entry name" value="Znf_GRF"/>
</dbReference>
<keyword evidence="3" id="KW-0862">Zinc</keyword>
<feature type="domain" description="GRF-type" evidence="7">
    <location>
        <begin position="31"/>
        <end position="75"/>
    </location>
</feature>
<reference evidence="8" key="1">
    <citation type="journal article" date="2023" name="Mol. Phylogenet. Evol.">
        <title>Genome-scale phylogeny and comparative genomics of the fungal order Sordariales.</title>
        <authorList>
            <person name="Hensen N."/>
            <person name="Bonometti L."/>
            <person name="Westerberg I."/>
            <person name="Brannstrom I.O."/>
            <person name="Guillou S."/>
            <person name="Cros-Aarteil S."/>
            <person name="Calhoun S."/>
            <person name="Haridas S."/>
            <person name="Kuo A."/>
            <person name="Mondo S."/>
            <person name="Pangilinan J."/>
            <person name="Riley R."/>
            <person name="LaButti K."/>
            <person name="Andreopoulos B."/>
            <person name="Lipzen A."/>
            <person name="Chen C."/>
            <person name="Yan M."/>
            <person name="Daum C."/>
            <person name="Ng V."/>
            <person name="Clum A."/>
            <person name="Steindorff A."/>
            <person name="Ohm R.A."/>
            <person name="Martin F."/>
            <person name="Silar P."/>
            <person name="Natvig D.O."/>
            <person name="Lalanne C."/>
            <person name="Gautier V."/>
            <person name="Ament-Velasquez S.L."/>
            <person name="Kruys A."/>
            <person name="Hutchinson M.I."/>
            <person name="Powell A.J."/>
            <person name="Barry K."/>
            <person name="Miller A.N."/>
            <person name="Grigoriev I.V."/>
            <person name="Debuchy R."/>
            <person name="Gladieux P."/>
            <person name="Hiltunen Thoren M."/>
            <person name="Johannesson H."/>
        </authorList>
    </citation>
    <scope>NUCLEOTIDE SEQUENCE</scope>
    <source>
        <strain evidence="8">CBS 103.79</strain>
    </source>
</reference>
<evidence type="ECO:0000259" key="7">
    <source>
        <dbReference type="PROSITE" id="PS51999"/>
    </source>
</evidence>
<reference evidence="8" key="2">
    <citation type="submission" date="2023-05" db="EMBL/GenBank/DDBJ databases">
        <authorList>
            <consortium name="Lawrence Berkeley National Laboratory"/>
            <person name="Steindorff A."/>
            <person name="Hensen N."/>
            <person name="Bonometti L."/>
            <person name="Westerberg I."/>
            <person name="Brannstrom I.O."/>
            <person name="Guillou S."/>
            <person name="Cros-Aarteil S."/>
            <person name="Calhoun S."/>
            <person name="Haridas S."/>
            <person name="Kuo A."/>
            <person name="Mondo S."/>
            <person name="Pangilinan J."/>
            <person name="Riley R."/>
            <person name="Labutti K."/>
            <person name="Andreopoulos B."/>
            <person name="Lipzen A."/>
            <person name="Chen C."/>
            <person name="Yanf M."/>
            <person name="Daum C."/>
            <person name="Ng V."/>
            <person name="Clum A."/>
            <person name="Ohm R."/>
            <person name="Martin F."/>
            <person name="Silar P."/>
            <person name="Natvig D."/>
            <person name="Lalanne C."/>
            <person name="Gautier V."/>
            <person name="Ament-Velasquez S.L."/>
            <person name="Kruys A."/>
            <person name="Hutchinson M.I."/>
            <person name="Powell A.J."/>
            <person name="Barry K."/>
            <person name="Miller A.N."/>
            <person name="Grigoriev I.V."/>
            <person name="Debuchy R."/>
            <person name="Gladieux P."/>
            <person name="Thoren M.H."/>
            <person name="Johannesson H."/>
        </authorList>
    </citation>
    <scope>NUCLEOTIDE SEQUENCE</scope>
    <source>
        <strain evidence="8">CBS 103.79</strain>
    </source>
</reference>
<evidence type="ECO:0000256" key="6">
    <source>
        <dbReference type="SAM" id="MobiDB-lite"/>
    </source>
</evidence>
<proteinExistence type="predicted"/>
<feature type="region of interest" description="Disordered" evidence="6">
    <location>
        <begin position="195"/>
        <end position="405"/>
    </location>
</feature>
<keyword evidence="5" id="KW-0175">Coiled coil</keyword>
<protein>
    <recommendedName>
        <fullName evidence="7">GRF-type domain-containing protein</fullName>
    </recommendedName>
</protein>
<dbReference type="GO" id="GO:0008270">
    <property type="term" value="F:zinc ion binding"/>
    <property type="evidence" value="ECO:0007669"/>
    <property type="project" value="UniProtKB-KW"/>
</dbReference>
<sequence length="500" mass="53442">MEDAPAEPPSSGSGWRWQDAPGSFQNGVWYCSCNPPLKAAFRMTIKEGRNKGKWFYTCEKPPNKQCGFFLWESAAIGLQRRAAAGVNLATTTPTRPARDSRPGAVQPATATPGRVNPTTPTLGRFNPPTVSPGGFTPGPSGINQGLREHYRSETPQSEVGSTMTGDLLFSPTSTTFPMPGRNRLLFGTRSASREPIFSSIEDGDGEGTYRPSVGQEGATLTTPVATKRKRPGADQGGGGSTDFSEVDSDDEREMLDLTERVESASQEQQARPSQEQLGAPVGDSPITPSVGRGARVRRPGLLSLSTPSSRGGIFGRNPETRTGFTGASETRNSFTSASEIRNSFAGASGSGANKRFKTTQGVAVPTTAVTPTPTRTRDAGDNNNSNPSSSQKSDNTPTTTTTAPDAAITTEILEVLAKQPLSAAAREEVRSQLNLYALKGEGVLRGRDIARVGLTERNARIAELREQVARLEREKQARMELLQRAASEWETMPPPEEGGE</sequence>
<evidence type="ECO:0000256" key="5">
    <source>
        <dbReference type="SAM" id="Coils"/>
    </source>
</evidence>
<gene>
    <name evidence="8" type="ORF">C8A05DRAFT_30996</name>
</gene>
<dbReference type="Pfam" id="PF06839">
    <property type="entry name" value="Zn_ribbon_GRF"/>
    <property type="match status" value="1"/>
</dbReference>
<feature type="compositionally biased region" description="Low complexity" evidence="6">
    <location>
        <begin position="362"/>
        <end position="374"/>
    </location>
</feature>
<dbReference type="Proteomes" id="UP001303889">
    <property type="component" value="Unassembled WGS sequence"/>
</dbReference>
<evidence type="ECO:0000256" key="4">
    <source>
        <dbReference type="PROSITE-ProRule" id="PRU01343"/>
    </source>
</evidence>